<evidence type="ECO:0000313" key="1">
    <source>
        <dbReference type="EMBL" id="KAJ8666277.1"/>
    </source>
</evidence>
<sequence length="139" mass="16280">MAKMPFESSQDNYRNRICYKKWCCSYRYVLYSIRPYTVVDTAIKRQASTSSLVRDAFVINTKGCQIPDLSPFEPSAMRYFDKVKPIMCEQGTHLPLIDSNNSAIFVNIEARDHYYNESESVDCCWRSFLRSRNEDSRVT</sequence>
<accession>A0ACC2N5D2</accession>
<dbReference type="EMBL" id="CM056744">
    <property type="protein sequence ID" value="KAJ8666277.1"/>
    <property type="molecule type" value="Genomic_DNA"/>
</dbReference>
<gene>
    <name evidence="1" type="ORF">QAD02_007939</name>
</gene>
<protein>
    <submittedName>
        <fullName evidence="1">Uncharacterized protein</fullName>
    </submittedName>
</protein>
<comment type="caution">
    <text evidence="1">The sequence shown here is derived from an EMBL/GenBank/DDBJ whole genome shotgun (WGS) entry which is preliminary data.</text>
</comment>
<keyword evidence="2" id="KW-1185">Reference proteome</keyword>
<reference evidence="1" key="1">
    <citation type="submission" date="2023-04" db="EMBL/GenBank/DDBJ databases">
        <title>A chromosome-level genome assembly of the parasitoid wasp Eretmocerus hayati.</title>
        <authorList>
            <person name="Zhong Y."/>
            <person name="Liu S."/>
            <person name="Liu Y."/>
        </authorList>
    </citation>
    <scope>NUCLEOTIDE SEQUENCE</scope>
    <source>
        <strain evidence="1">ZJU_SS_LIU_2023</strain>
    </source>
</reference>
<proteinExistence type="predicted"/>
<name>A0ACC2N5D2_9HYME</name>
<organism evidence="1 2">
    <name type="scientific">Eretmocerus hayati</name>
    <dbReference type="NCBI Taxonomy" id="131215"/>
    <lineage>
        <taxon>Eukaryota</taxon>
        <taxon>Metazoa</taxon>
        <taxon>Ecdysozoa</taxon>
        <taxon>Arthropoda</taxon>
        <taxon>Hexapoda</taxon>
        <taxon>Insecta</taxon>
        <taxon>Pterygota</taxon>
        <taxon>Neoptera</taxon>
        <taxon>Endopterygota</taxon>
        <taxon>Hymenoptera</taxon>
        <taxon>Apocrita</taxon>
        <taxon>Proctotrupomorpha</taxon>
        <taxon>Chalcidoidea</taxon>
        <taxon>Aphelinidae</taxon>
        <taxon>Aphelininae</taxon>
        <taxon>Eretmocerus</taxon>
    </lineage>
</organism>
<evidence type="ECO:0000313" key="2">
    <source>
        <dbReference type="Proteomes" id="UP001239111"/>
    </source>
</evidence>
<dbReference type="Proteomes" id="UP001239111">
    <property type="component" value="Chromosome 4"/>
</dbReference>